<organism evidence="1">
    <name type="scientific">Arundo donax</name>
    <name type="common">Giant reed</name>
    <name type="synonym">Donax arundinaceus</name>
    <dbReference type="NCBI Taxonomy" id="35708"/>
    <lineage>
        <taxon>Eukaryota</taxon>
        <taxon>Viridiplantae</taxon>
        <taxon>Streptophyta</taxon>
        <taxon>Embryophyta</taxon>
        <taxon>Tracheophyta</taxon>
        <taxon>Spermatophyta</taxon>
        <taxon>Magnoliopsida</taxon>
        <taxon>Liliopsida</taxon>
        <taxon>Poales</taxon>
        <taxon>Poaceae</taxon>
        <taxon>PACMAD clade</taxon>
        <taxon>Arundinoideae</taxon>
        <taxon>Arundineae</taxon>
        <taxon>Arundo</taxon>
    </lineage>
</organism>
<name>A0A0A9G6M4_ARUDO</name>
<accession>A0A0A9G6M4</accession>
<evidence type="ECO:0000313" key="1">
    <source>
        <dbReference type="EMBL" id="JAE16343.1"/>
    </source>
</evidence>
<dbReference type="AlphaFoldDB" id="A0A0A9G6M4"/>
<reference evidence="1" key="2">
    <citation type="journal article" date="2015" name="Data Brief">
        <title>Shoot transcriptome of the giant reed, Arundo donax.</title>
        <authorList>
            <person name="Barrero R.A."/>
            <person name="Guerrero F.D."/>
            <person name="Moolhuijzen P."/>
            <person name="Goolsby J.A."/>
            <person name="Tidwell J."/>
            <person name="Bellgard S.E."/>
            <person name="Bellgard M.I."/>
        </authorList>
    </citation>
    <scope>NUCLEOTIDE SEQUENCE</scope>
    <source>
        <tissue evidence="1">Shoot tissue taken approximately 20 cm above the soil surface</tissue>
    </source>
</reference>
<reference evidence="1" key="1">
    <citation type="submission" date="2014-09" db="EMBL/GenBank/DDBJ databases">
        <authorList>
            <person name="Magalhaes I.L.F."/>
            <person name="Oliveira U."/>
            <person name="Santos F.R."/>
            <person name="Vidigal T.H.D.A."/>
            <person name="Brescovit A.D."/>
            <person name="Santos A.J."/>
        </authorList>
    </citation>
    <scope>NUCLEOTIDE SEQUENCE</scope>
    <source>
        <tissue evidence="1">Shoot tissue taken approximately 20 cm above the soil surface</tissue>
    </source>
</reference>
<sequence>MSVPLISAGFQALKLRYARTTELLYYLTGLKY</sequence>
<proteinExistence type="predicted"/>
<protein>
    <submittedName>
        <fullName evidence="1">Uncharacterized protein</fullName>
    </submittedName>
</protein>
<dbReference type="EMBL" id="GBRH01181553">
    <property type="protein sequence ID" value="JAE16343.1"/>
    <property type="molecule type" value="Transcribed_RNA"/>
</dbReference>